<keyword evidence="1" id="KW-0862">Zinc</keyword>
<dbReference type="Pfam" id="PF13419">
    <property type="entry name" value="HAD_2"/>
    <property type="match status" value="1"/>
</dbReference>
<protein>
    <recommendedName>
        <fullName evidence="2">DNL-type domain-containing protein</fullName>
    </recommendedName>
</protein>
<keyword evidence="1" id="KW-0863">Zinc-finger</keyword>
<dbReference type="Gene3D" id="3.40.50.1000">
    <property type="entry name" value="HAD superfamily/HAD-like"/>
    <property type="match status" value="1"/>
</dbReference>
<dbReference type="SUPFAM" id="SSF56784">
    <property type="entry name" value="HAD-like"/>
    <property type="match status" value="1"/>
</dbReference>
<dbReference type="PANTHER" id="PTHR43481">
    <property type="entry name" value="FRUCTOSE-1-PHOSPHATE PHOSPHATASE"/>
    <property type="match status" value="1"/>
</dbReference>
<dbReference type="CDD" id="cd07505">
    <property type="entry name" value="HAD_BPGM-like"/>
    <property type="match status" value="1"/>
</dbReference>
<dbReference type="Pfam" id="PF05180">
    <property type="entry name" value="zf-DNL"/>
    <property type="match status" value="1"/>
</dbReference>
<feature type="domain" description="DNL-type" evidence="2">
    <location>
        <begin position="241"/>
        <end position="329"/>
    </location>
</feature>
<evidence type="ECO:0000256" key="1">
    <source>
        <dbReference type="PROSITE-ProRule" id="PRU00834"/>
    </source>
</evidence>
<accession>A0A3M7KXF0</accession>
<dbReference type="PROSITE" id="PS51501">
    <property type="entry name" value="ZF_DNL"/>
    <property type="match status" value="1"/>
</dbReference>
<proteinExistence type="predicted"/>
<evidence type="ECO:0000313" key="4">
    <source>
        <dbReference type="Proteomes" id="UP000279271"/>
    </source>
</evidence>
<dbReference type="Proteomes" id="UP000279271">
    <property type="component" value="Unassembled WGS sequence"/>
</dbReference>
<reference evidence="4" key="1">
    <citation type="journal article" date="2018" name="Algal Res.">
        <title>Characterization of plant carbon substrate utilization by Auxenochlorella protothecoides.</title>
        <authorList>
            <person name="Vogler B.W."/>
            <person name="Starkenburg S.R."/>
            <person name="Sudasinghe N."/>
            <person name="Schambach J.Y."/>
            <person name="Rollin J.A."/>
            <person name="Pattathil S."/>
            <person name="Barry A.N."/>
        </authorList>
    </citation>
    <scope>NUCLEOTIDE SEQUENCE [LARGE SCALE GENOMIC DNA]</scope>
    <source>
        <strain evidence="4">UTEX 25</strain>
    </source>
</reference>
<dbReference type="AlphaFoldDB" id="A0A3M7KXF0"/>
<dbReference type="Gene3D" id="1.10.150.240">
    <property type="entry name" value="Putative phosphatase, domain 2"/>
    <property type="match status" value="1"/>
</dbReference>
<dbReference type="NCBIfam" id="TIGR01509">
    <property type="entry name" value="HAD-SF-IA-v3"/>
    <property type="match status" value="1"/>
</dbReference>
<dbReference type="InterPro" id="IPR051806">
    <property type="entry name" value="HAD-like_SPP"/>
</dbReference>
<dbReference type="InterPro" id="IPR006439">
    <property type="entry name" value="HAD-SF_hydro_IA"/>
</dbReference>
<dbReference type="EMBL" id="QOKY01000179">
    <property type="protein sequence ID" value="RMZ54460.1"/>
    <property type="molecule type" value="Genomic_DNA"/>
</dbReference>
<keyword evidence="1" id="KW-0479">Metal-binding</keyword>
<dbReference type="PANTHER" id="PTHR43481:SF4">
    <property type="entry name" value="GLYCEROL-1-PHOSPHATE PHOSPHOHYDROLASE 1-RELATED"/>
    <property type="match status" value="1"/>
</dbReference>
<gene>
    <name evidence="3" type="ORF">APUTEX25_002036</name>
</gene>
<dbReference type="InterPro" id="IPR036412">
    <property type="entry name" value="HAD-like_sf"/>
</dbReference>
<evidence type="ECO:0000313" key="3">
    <source>
        <dbReference type="EMBL" id="RMZ54460.1"/>
    </source>
</evidence>
<dbReference type="GO" id="GO:0008270">
    <property type="term" value="F:zinc ion binding"/>
    <property type="evidence" value="ECO:0007669"/>
    <property type="project" value="UniProtKB-KW"/>
</dbReference>
<comment type="caution">
    <text evidence="3">The sequence shown here is derived from an EMBL/GenBank/DDBJ whole genome shotgun (WGS) entry which is preliminary data.</text>
</comment>
<name>A0A3M7KXF0_AUXPR</name>
<sequence>MDTMSAHWRAWTDVTRELGLTITPEQFLGFAGRPTSGIFASLCEEQSKTIDIPAAVELKNARYHEVADDTKLVKPVVEILQAALARGLPCAIATGGDRFQVYPSLAKSGLWTPDNTSNFKAVVTCTDVTHGKPHPETYLKAAALLGVDPADCVGYEDAPLGMESIRRAGFLAAVDVTKIPGAGPVARPRPRPSFWLAGRSLVDGGIVIDVEAQALASPTSTGLVWVRTEGSSEGDAAATNHARRTRKVRFTCNLCGTQNTKRVNPHAWHAGSVFARCAGCQGVHKLQDNLEVFFETGHAPFPPPKLRQSVLGSELLERAARIWQENLRN</sequence>
<dbReference type="InterPro" id="IPR023214">
    <property type="entry name" value="HAD_sf"/>
</dbReference>
<dbReference type="InterPro" id="IPR041492">
    <property type="entry name" value="HAD_2"/>
</dbReference>
<dbReference type="InterPro" id="IPR023198">
    <property type="entry name" value="PGP-like_dom2"/>
</dbReference>
<evidence type="ECO:0000259" key="2">
    <source>
        <dbReference type="PROSITE" id="PS51501"/>
    </source>
</evidence>
<dbReference type="InterPro" id="IPR007853">
    <property type="entry name" value="Znf_DNL-typ"/>
</dbReference>
<organism evidence="3 4">
    <name type="scientific">Auxenochlorella protothecoides</name>
    <name type="common">Green microalga</name>
    <name type="synonym">Chlorella protothecoides</name>
    <dbReference type="NCBI Taxonomy" id="3075"/>
    <lineage>
        <taxon>Eukaryota</taxon>
        <taxon>Viridiplantae</taxon>
        <taxon>Chlorophyta</taxon>
        <taxon>core chlorophytes</taxon>
        <taxon>Trebouxiophyceae</taxon>
        <taxon>Chlorellales</taxon>
        <taxon>Chlorellaceae</taxon>
        <taxon>Auxenochlorella</taxon>
    </lineage>
</organism>
<dbReference type="GO" id="GO:0050308">
    <property type="term" value="F:sugar-phosphatase activity"/>
    <property type="evidence" value="ECO:0007669"/>
    <property type="project" value="TreeGrafter"/>
</dbReference>